<proteinExistence type="predicted"/>
<feature type="transmembrane region" description="Helical" evidence="1">
    <location>
        <begin position="101"/>
        <end position="120"/>
    </location>
</feature>
<evidence type="ECO:0000256" key="1">
    <source>
        <dbReference type="SAM" id="Phobius"/>
    </source>
</evidence>
<protein>
    <recommendedName>
        <fullName evidence="4">DUF4181 domain-containing protein</fullName>
    </recommendedName>
</protein>
<dbReference type="RefSeq" id="WP_277732757.1">
    <property type="nucleotide sequence ID" value="NZ_CP120733.1"/>
</dbReference>
<accession>A0ABY8ECY0</accession>
<reference evidence="2 3" key="1">
    <citation type="submission" date="2023-03" db="EMBL/GenBank/DDBJ databases">
        <title>Complete genome sequence of Tepidibacter sp. SWIR-1, isolated from a deep-sea hydrothermal vent.</title>
        <authorList>
            <person name="Li X."/>
        </authorList>
    </citation>
    <scope>NUCLEOTIDE SEQUENCE [LARGE SCALE GENOMIC DNA]</scope>
    <source>
        <strain evidence="2 3">SWIR-1</strain>
    </source>
</reference>
<feature type="transmembrane region" description="Helical" evidence="1">
    <location>
        <begin position="6"/>
        <end position="28"/>
    </location>
</feature>
<evidence type="ECO:0000313" key="3">
    <source>
        <dbReference type="Proteomes" id="UP001222800"/>
    </source>
</evidence>
<evidence type="ECO:0008006" key="4">
    <source>
        <dbReference type="Google" id="ProtNLM"/>
    </source>
</evidence>
<sequence>MIQIINKTLIFIFAVLNIYISIRILYLAKKDNYKNRDFLEKNKNMFTKIMDIINIICIIYFIFIADEEYENLAIKIYFVTFCFRDFYIQYKYADDKKRGQLIPYGIVIIFFTILGIVDYMEVK</sequence>
<evidence type="ECO:0000313" key="2">
    <source>
        <dbReference type="EMBL" id="WFD10791.1"/>
    </source>
</evidence>
<dbReference type="EMBL" id="CP120733">
    <property type="protein sequence ID" value="WFD10791.1"/>
    <property type="molecule type" value="Genomic_DNA"/>
</dbReference>
<keyword evidence="1" id="KW-0472">Membrane</keyword>
<feature type="transmembrane region" description="Helical" evidence="1">
    <location>
        <begin position="49"/>
        <end position="66"/>
    </location>
</feature>
<keyword evidence="1" id="KW-0812">Transmembrane</keyword>
<organism evidence="2 3">
    <name type="scientific">Tepidibacter hydrothermalis</name>
    <dbReference type="NCBI Taxonomy" id="3036126"/>
    <lineage>
        <taxon>Bacteria</taxon>
        <taxon>Bacillati</taxon>
        <taxon>Bacillota</taxon>
        <taxon>Clostridia</taxon>
        <taxon>Peptostreptococcales</taxon>
        <taxon>Peptostreptococcaceae</taxon>
        <taxon>Tepidibacter</taxon>
    </lineage>
</organism>
<keyword evidence="3" id="KW-1185">Reference proteome</keyword>
<keyword evidence="1" id="KW-1133">Transmembrane helix</keyword>
<dbReference type="Proteomes" id="UP001222800">
    <property type="component" value="Chromosome"/>
</dbReference>
<gene>
    <name evidence="2" type="ORF">P4S50_01560</name>
</gene>
<name>A0ABY8ECY0_9FIRM</name>